<keyword evidence="1" id="KW-0812">Transmembrane</keyword>
<protein>
    <submittedName>
        <fullName evidence="2">Uncharacterized protein</fullName>
    </submittedName>
</protein>
<keyword evidence="1" id="KW-1133">Transmembrane helix</keyword>
<dbReference type="Proteomes" id="UP000198211">
    <property type="component" value="Unassembled WGS sequence"/>
</dbReference>
<feature type="transmembrane region" description="Helical" evidence="1">
    <location>
        <begin position="83"/>
        <end position="102"/>
    </location>
</feature>
<comment type="caution">
    <text evidence="2">The sequence shown here is derived from an EMBL/GenBank/DDBJ whole genome shotgun (WGS) entry which is preliminary data.</text>
</comment>
<keyword evidence="3" id="KW-1185">Reference proteome</keyword>
<organism evidence="2 3">
    <name type="scientific">Phytophthora megakarya</name>
    <dbReference type="NCBI Taxonomy" id="4795"/>
    <lineage>
        <taxon>Eukaryota</taxon>
        <taxon>Sar</taxon>
        <taxon>Stramenopiles</taxon>
        <taxon>Oomycota</taxon>
        <taxon>Peronosporomycetes</taxon>
        <taxon>Peronosporales</taxon>
        <taxon>Peronosporaceae</taxon>
        <taxon>Phytophthora</taxon>
    </lineage>
</organism>
<reference evidence="3" key="1">
    <citation type="submission" date="2017-03" db="EMBL/GenBank/DDBJ databases">
        <title>Phytopthora megakarya and P. palmivora, two closely related causual agents of cacao black pod achieved similar genome size and gene model numbers by different mechanisms.</title>
        <authorList>
            <person name="Ali S."/>
            <person name="Shao J."/>
            <person name="Larry D.J."/>
            <person name="Kronmiller B."/>
            <person name="Shen D."/>
            <person name="Strem M.D."/>
            <person name="Melnick R.L."/>
            <person name="Guiltinan M.J."/>
            <person name="Tyler B.M."/>
            <person name="Meinhardt L.W."/>
            <person name="Bailey B.A."/>
        </authorList>
    </citation>
    <scope>NUCLEOTIDE SEQUENCE [LARGE SCALE GENOMIC DNA]</scope>
    <source>
        <strain evidence="3">zdho120</strain>
    </source>
</reference>
<dbReference type="STRING" id="4795.A0A225VNY2"/>
<dbReference type="EMBL" id="NBNE01003847">
    <property type="protein sequence ID" value="OWZ06719.1"/>
    <property type="molecule type" value="Genomic_DNA"/>
</dbReference>
<gene>
    <name evidence="2" type="ORF">PHMEG_00020990</name>
</gene>
<feature type="non-terminal residue" evidence="2">
    <location>
        <position position="1"/>
    </location>
</feature>
<name>A0A225VNY2_9STRA</name>
<proteinExistence type="predicted"/>
<keyword evidence="1" id="KW-0472">Membrane</keyword>
<evidence type="ECO:0000256" key="1">
    <source>
        <dbReference type="SAM" id="Phobius"/>
    </source>
</evidence>
<evidence type="ECO:0000313" key="2">
    <source>
        <dbReference type="EMBL" id="OWZ06719.1"/>
    </source>
</evidence>
<sequence length="120" mass="13550">FLHSRKHCLSASSSSSLPKTQCELCSDEGDYSKAYIGDDGNFYTTAGLDWIETESCCCSTNADCPDDRSFECRCLPKRDNTTVWIWVGIALNIEPIAILVTFTRDRTRLHHQTENLQQPV</sequence>
<accession>A0A225VNY2</accession>
<evidence type="ECO:0000313" key="3">
    <source>
        <dbReference type="Proteomes" id="UP000198211"/>
    </source>
</evidence>
<dbReference type="OrthoDB" id="128254at2759"/>
<dbReference type="AlphaFoldDB" id="A0A225VNY2"/>